<comment type="caution">
    <text evidence="2">The sequence shown here is derived from an EMBL/GenBank/DDBJ whole genome shotgun (WGS) entry which is preliminary data.</text>
</comment>
<dbReference type="RefSeq" id="WP_257559970.1">
    <property type="nucleotide sequence ID" value="NZ_JANKBY010000004.1"/>
</dbReference>
<protein>
    <recommendedName>
        <fullName evidence="1">Gene product 88 domain-containing protein</fullName>
    </recommendedName>
</protein>
<dbReference type="AlphaFoldDB" id="A0A9X2MC07"/>
<dbReference type="EMBL" id="JANKBY010000004">
    <property type="protein sequence ID" value="MCR1821316.1"/>
    <property type="molecule type" value="Genomic_DNA"/>
</dbReference>
<evidence type="ECO:0000313" key="2">
    <source>
        <dbReference type="EMBL" id="MCR1821316.1"/>
    </source>
</evidence>
<dbReference type="Pfam" id="PF17338">
    <property type="entry name" value="GP88"/>
    <property type="match status" value="1"/>
</dbReference>
<keyword evidence="3" id="KW-1185">Reference proteome</keyword>
<dbReference type="InterPro" id="IPR020290">
    <property type="entry name" value="Gp88"/>
</dbReference>
<organism evidence="2 3">
    <name type="scientific">Terrisporobacter muris</name>
    <dbReference type="NCBI Taxonomy" id="2963284"/>
    <lineage>
        <taxon>Bacteria</taxon>
        <taxon>Bacillati</taxon>
        <taxon>Bacillota</taxon>
        <taxon>Clostridia</taxon>
        <taxon>Peptostreptococcales</taxon>
        <taxon>Peptostreptococcaceae</taxon>
        <taxon>Terrisporobacter</taxon>
    </lineage>
</organism>
<dbReference type="Proteomes" id="UP001140817">
    <property type="component" value="Unassembled WGS sequence"/>
</dbReference>
<proteinExistence type="predicted"/>
<name>A0A9X2MC07_9FIRM</name>
<accession>A0A9X2MC07</accession>
<reference evidence="2" key="1">
    <citation type="submission" date="2022-07" db="EMBL/GenBank/DDBJ databases">
        <title>Enhanced cultured diversity of the mouse gut microbiota enables custom-made synthetic communities.</title>
        <authorList>
            <person name="Afrizal A."/>
        </authorList>
    </citation>
    <scope>NUCLEOTIDE SEQUENCE</scope>
    <source>
        <strain evidence="2">DSM 29186</strain>
    </source>
</reference>
<sequence>MKKITKKDLNQNIHLSEGNMKSKGTNDTMFLTWSLPSRECCPYSTEMCRKKCFAKKNESFKTVRDSRRRNLEESKKDTFVRDMIEHLTYQLQRPKAKDKLIIVRIHTAGDFYSLEYLDKWIEISNFFKDKILFQSYTKSMPIIKERDINNINIHFVWSIWHDTPKEYNDLAYKMNLQTFTALPKDEIEEATRNGAFLCEGDCGHCKECYTGKSEQIVIPYH</sequence>
<evidence type="ECO:0000313" key="3">
    <source>
        <dbReference type="Proteomes" id="UP001140817"/>
    </source>
</evidence>
<feature type="domain" description="Gene product 88" evidence="1">
    <location>
        <begin position="15"/>
        <end position="162"/>
    </location>
</feature>
<gene>
    <name evidence="2" type="ORF">NSA58_00820</name>
</gene>
<evidence type="ECO:0000259" key="1">
    <source>
        <dbReference type="Pfam" id="PF17338"/>
    </source>
</evidence>